<evidence type="ECO:0000313" key="4">
    <source>
        <dbReference type="EMBL" id="GAX76373.1"/>
    </source>
</evidence>
<dbReference type="Pfam" id="PF00004">
    <property type="entry name" value="AAA"/>
    <property type="match status" value="2"/>
</dbReference>
<organism evidence="4 5">
    <name type="scientific">Chlamydomonas eustigma</name>
    <dbReference type="NCBI Taxonomy" id="1157962"/>
    <lineage>
        <taxon>Eukaryota</taxon>
        <taxon>Viridiplantae</taxon>
        <taxon>Chlorophyta</taxon>
        <taxon>core chlorophytes</taxon>
        <taxon>Chlorophyceae</taxon>
        <taxon>CS clade</taxon>
        <taxon>Chlamydomonadales</taxon>
        <taxon>Chlamydomonadaceae</taxon>
        <taxon>Chlamydomonas</taxon>
    </lineage>
</organism>
<evidence type="ECO:0000259" key="3">
    <source>
        <dbReference type="SMART" id="SM00382"/>
    </source>
</evidence>
<comment type="similarity">
    <text evidence="1">Belongs to the AAA ATPase family. BCS1 subfamily.</text>
</comment>
<dbReference type="AlphaFoldDB" id="A0A250WZU8"/>
<dbReference type="InterPro" id="IPR003959">
    <property type="entry name" value="ATPase_AAA_core"/>
</dbReference>
<protein>
    <recommendedName>
        <fullName evidence="3">AAA+ ATPase domain-containing protein</fullName>
    </recommendedName>
</protein>
<keyword evidence="5" id="KW-1185">Reference proteome</keyword>
<dbReference type="SMART" id="SM00382">
    <property type="entry name" value="AAA"/>
    <property type="match status" value="1"/>
</dbReference>
<comment type="caution">
    <text evidence="4">The sequence shown here is derived from an EMBL/GenBank/DDBJ whole genome shotgun (WGS) entry which is preliminary data.</text>
</comment>
<gene>
    <name evidence="4" type="ORF">CEUSTIGMA_g3819.t1</name>
</gene>
<dbReference type="InterPro" id="IPR027417">
    <property type="entry name" value="P-loop_NTPase"/>
</dbReference>
<dbReference type="OrthoDB" id="541358at2759"/>
<dbReference type="Gene3D" id="3.40.50.300">
    <property type="entry name" value="P-loop containing nucleotide triphosphate hydrolases"/>
    <property type="match status" value="1"/>
</dbReference>
<feature type="domain" description="AAA+ ATPase" evidence="3">
    <location>
        <begin position="293"/>
        <end position="510"/>
    </location>
</feature>
<dbReference type="InterPro" id="IPR003960">
    <property type="entry name" value="ATPase_AAA_CS"/>
</dbReference>
<dbReference type="GO" id="GO:0016887">
    <property type="term" value="F:ATP hydrolysis activity"/>
    <property type="evidence" value="ECO:0007669"/>
    <property type="project" value="InterPro"/>
</dbReference>
<reference evidence="4 5" key="1">
    <citation type="submission" date="2017-08" db="EMBL/GenBank/DDBJ databases">
        <title>Acidophilic green algal genome provides insights into adaptation to an acidic environment.</title>
        <authorList>
            <person name="Hirooka S."/>
            <person name="Hirose Y."/>
            <person name="Kanesaki Y."/>
            <person name="Higuchi S."/>
            <person name="Fujiwara T."/>
            <person name="Onuma R."/>
            <person name="Era A."/>
            <person name="Ohbayashi R."/>
            <person name="Uzuka A."/>
            <person name="Nozaki H."/>
            <person name="Yoshikawa H."/>
            <person name="Miyagishima S.Y."/>
        </authorList>
    </citation>
    <scope>NUCLEOTIDE SEQUENCE [LARGE SCALE GENOMIC DNA]</scope>
    <source>
        <strain evidence="4 5">NIES-2499</strain>
    </source>
</reference>
<evidence type="ECO:0000256" key="1">
    <source>
        <dbReference type="ARBA" id="ARBA00007448"/>
    </source>
</evidence>
<keyword evidence="2" id="KW-0547">Nucleotide-binding</keyword>
<dbReference type="InterPro" id="IPR050747">
    <property type="entry name" value="Mitochondrial_chaperone_BCS1"/>
</dbReference>
<dbReference type="EMBL" id="BEGY01000017">
    <property type="protein sequence ID" value="GAX76373.1"/>
    <property type="molecule type" value="Genomic_DNA"/>
</dbReference>
<sequence length="608" mass="67825">MELTPDLITQFGLIQKVSTGHAYLDMLLVMLLPLLLRNLLPVLQTWCEYIWNLERKKVNFERTIEYKKNYQYYWYDNQDGPNNSILQKAVINFINSKTEILRELPNAEYEIKKKPVEEKLDLTTDQESLGEPVTDINDHTYDVNVVPPVGVWIDLKQNGIQFMRQVEESDEKGNRKIKTIFYLQTVMRTGKESEAVKVVEEFIAEALELYRKQQASRIDYSRYLYIPVMSGFAAKAVNAEEGSSAPSAIYKRYKLSEEKTFSSFFHPDKDQIIGLVNQFQEKKGKFGIAGYPQKLGFLLYGPPGTGKTSFIKALAQYTKRSVISIPLTKIHTNQELMDIMFDQKIKVENVDGAITLPYNKTIFVMEDVDAASAVVQRRVERGPDSTLAAIKAEMSKASLRRKKYASKQAARAGDDVSGAAGGSEITAADGSDTDGVKVGKAFGPSMPAFGRSLFGGDDDLNLAGLLNVLDGVVDTPNRIVIMTTNHPEKLDPALIRPGRINKKIYMGRICAEEALCMMTHYFGVVPETTKSQLRAVFVDEALSPAELETMCADYNTPEELVDQLALKFSFAAAAVAHQVAAASSSSEQQVDVSASQTLAKQESYARNV</sequence>
<accession>A0A250WZU8</accession>
<dbReference type="InterPro" id="IPR003593">
    <property type="entry name" value="AAA+_ATPase"/>
</dbReference>
<dbReference type="Proteomes" id="UP000232323">
    <property type="component" value="Unassembled WGS sequence"/>
</dbReference>
<dbReference type="SUPFAM" id="SSF52540">
    <property type="entry name" value="P-loop containing nucleoside triphosphate hydrolases"/>
    <property type="match status" value="1"/>
</dbReference>
<dbReference type="PROSITE" id="PS00674">
    <property type="entry name" value="AAA"/>
    <property type="match status" value="1"/>
</dbReference>
<dbReference type="GO" id="GO:0005524">
    <property type="term" value="F:ATP binding"/>
    <property type="evidence" value="ECO:0007669"/>
    <property type="project" value="UniProtKB-KW"/>
</dbReference>
<evidence type="ECO:0000256" key="2">
    <source>
        <dbReference type="RuleBase" id="RU003651"/>
    </source>
</evidence>
<proteinExistence type="inferred from homology"/>
<dbReference type="STRING" id="1157962.A0A250WZU8"/>
<name>A0A250WZU8_9CHLO</name>
<dbReference type="PANTHER" id="PTHR23070">
    <property type="entry name" value="BCS1 AAA-TYPE ATPASE"/>
    <property type="match status" value="1"/>
</dbReference>
<keyword evidence="2" id="KW-0067">ATP-binding</keyword>
<evidence type="ECO:0000313" key="5">
    <source>
        <dbReference type="Proteomes" id="UP000232323"/>
    </source>
</evidence>